<accession>A0A8T2EUS0</accession>
<comment type="caution">
    <text evidence="2">The sequence shown here is derived from an EMBL/GenBank/DDBJ whole genome shotgun (WGS) entry which is preliminary data.</text>
</comment>
<dbReference type="GO" id="GO:0005634">
    <property type="term" value="C:nucleus"/>
    <property type="evidence" value="ECO:0007669"/>
    <property type="project" value="UniProtKB-SubCell"/>
</dbReference>
<comment type="subcellular location">
    <subcellularLocation>
        <location evidence="1">Nucleus</location>
    </subcellularLocation>
</comment>
<organism evidence="2 3">
    <name type="scientific">Arabidopsis thaliana x Arabidopsis arenosa</name>
    <dbReference type="NCBI Taxonomy" id="1240361"/>
    <lineage>
        <taxon>Eukaryota</taxon>
        <taxon>Viridiplantae</taxon>
        <taxon>Streptophyta</taxon>
        <taxon>Embryophyta</taxon>
        <taxon>Tracheophyta</taxon>
        <taxon>Spermatophyta</taxon>
        <taxon>Magnoliopsida</taxon>
        <taxon>eudicotyledons</taxon>
        <taxon>Gunneridae</taxon>
        <taxon>Pentapetalae</taxon>
        <taxon>rosids</taxon>
        <taxon>malvids</taxon>
        <taxon>Brassicales</taxon>
        <taxon>Brassicaceae</taxon>
        <taxon>Camelineae</taxon>
        <taxon>Arabidopsis</taxon>
    </lineage>
</organism>
<dbReference type="EMBL" id="JAEFBK010000003">
    <property type="protein sequence ID" value="KAG7626394.1"/>
    <property type="molecule type" value="Genomic_DNA"/>
</dbReference>
<evidence type="ECO:0000313" key="3">
    <source>
        <dbReference type="Proteomes" id="UP000694240"/>
    </source>
</evidence>
<gene>
    <name evidence="2" type="ORF">ISN45_At03g025510</name>
</gene>
<name>A0A8T2EUS0_9BRAS</name>
<proteinExistence type="predicted"/>
<keyword evidence="3" id="KW-1185">Reference proteome</keyword>
<dbReference type="PROSITE" id="PS51477">
    <property type="entry name" value="PAH"/>
    <property type="match status" value="1"/>
</dbReference>
<evidence type="ECO:0000256" key="1">
    <source>
        <dbReference type="PROSITE-ProRule" id="PRU00810"/>
    </source>
</evidence>
<dbReference type="GO" id="GO:0006355">
    <property type="term" value="P:regulation of DNA-templated transcription"/>
    <property type="evidence" value="ECO:0007669"/>
    <property type="project" value="InterPro"/>
</dbReference>
<reference evidence="2 3" key="1">
    <citation type="submission" date="2020-12" db="EMBL/GenBank/DDBJ databases">
        <title>Concerted genomic and epigenomic changes stabilize Arabidopsis allopolyploids.</title>
        <authorList>
            <person name="Chen Z."/>
        </authorList>
    </citation>
    <scope>NUCLEOTIDE SEQUENCE [LARGE SCALE GENOMIC DNA]</scope>
    <source>
        <strain evidence="2">Allo738</strain>
        <tissue evidence="2">Leaf</tissue>
    </source>
</reference>
<dbReference type="Proteomes" id="UP000694240">
    <property type="component" value="Chromosome 3"/>
</dbReference>
<protein>
    <submittedName>
        <fullName evidence="2">Paired amphipathic helix</fullName>
    </submittedName>
</protein>
<dbReference type="AlphaFoldDB" id="A0A8T2EUS0"/>
<keyword evidence="1" id="KW-0539">Nucleus</keyword>
<dbReference type="InterPro" id="IPR003822">
    <property type="entry name" value="PAH"/>
</dbReference>
<sequence length="282" mass="33730">MIMHTTNKYPIKLPNDCSQKEFKRALEFVKKVKEIDEKGNHRGIFLRYTTAMKLYYSGSLSEVDLKNRITTIFKNCDVLLDAFDRFLEDSNSSSRQKEYFVDPKNVKRIKEFLKSLRRDCEELCGVLIEAFVRFKEHNDVQILKDDVDLMLRDYPRLKEEFRMILLDHGLIQDEKRDEMTRGEEDELFKDDMYFHAIESAIKFAVAEDNEKPEVGVYGAIRRFYKQRRRKLPRGIMKDPKLGVRRILPNLQRKYNELLKNRTKSLEKVRKVNESLVVFDWVR</sequence>
<evidence type="ECO:0000313" key="2">
    <source>
        <dbReference type="EMBL" id="KAG7626394.1"/>
    </source>
</evidence>